<keyword evidence="3" id="KW-0804">Transcription</keyword>
<dbReference type="Pfam" id="PF09339">
    <property type="entry name" value="HTH_IclR"/>
    <property type="match status" value="1"/>
</dbReference>
<dbReference type="Gene3D" id="3.30.450.40">
    <property type="match status" value="1"/>
</dbReference>
<accession>A0A8A7K9E7</accession>
<feature type="domain" description="IclR-ED" evidence="7">
    <location>
        <begin position="69"/>
        <end position="251"/>
    </location>
</feature>
<keyword evidence="9" id="KW-1185">Reference proteome</keyword>
<proteinExistence type="predicted"/>
<dbReference type="InterPro" id="IPR014757">
    <property type="entry name" value="Tscrpt_reg_IclR_C"/>
</dbReference>
<gene>
    <name evidence="8" type="ORF">GM661_01360</name>
</gene>
<sequence>MVLSKNVQSISRAINILEKLIYSDKGLGVTEISNSLALKKSTTHRILSTLVNHGYVAQDENSKYKVGLKFFEVGSVAINKLDLRNDVRPFLKKIRDKTNETVHLGLLDNNHVLYIDKVESLKTVRMFSEIGRKIEPHCTSLGKVLLAYSPDKVVDDIIDNGLIKYTDNTITEPDKLKEHLKEVRINGYAIDDEEQLMGVRCIAGPIFNYEGEVIASFSITGPLIRMSKEKIKELSELIKQYSIIISRSFGYIKNNDESV</sequence>
<evidence type="ECO:0000259" key="7">
    <source>
        <dbReference type="PROSITE" id="PS51078"/>
    </source>
</evidence>
<evidence type="ECO:0000313" key="9">
    <source>
        <dbReference type="Proteomes" id="UP000665020"/>
    </source>
</evidence>
<evidence type="ECO:0000256" key="2">
    <source>
        <dbReference type="ARBA" id="ARBA00023125"/>
    </source>
</evidence>
<evidence type="ECO:0000256" key="3">
    <source>
        <dbReference type="ARBA" id="ARBA00023163"/>
    </source>
</evidence>
<dbReference type="InterPro" id="IPR029016">
    <property type="entry name" value="GAF-like_dom_sf"/>
</dbReference>
<comment type="function">
    <text evidence="4">May be an activator protein for the gylABX operon.</text>
</comment>
<keyword evidence="1" id="KW-0805">Transcription regulation</keyword>
<dbReference type="GO" id="GO:0003677">
    <property type="term" value="F:DNA binding"/>
    <property type="evidence" value="ECO:0007669"/>
    <property type="project" value="UniProtKB-KW"/>
</dbReference>
<protein>
    <recommendedName>
        <fullName evidence="5">Glycerol operon regulatory protein</fullName>
    </recommendedName>
</protein>
<dbReference type="Proteomes" id="UP000665020">
    <property type="component" value="Chromosome"/>
</dbReference>
<dbReference type="KEGG" id="ifn:GM661_01360"/>
<dbReference type="EMBL" id="CP046640">
    <property type="protein sequence ID" value="QTL96715.1"/>
    <property type="molecule type" value="Genomic_DNA"/>
</dbReference>
<dbReference type="InterPro" id="IPR036388">
    <property type="entry name" value="WH-like_DNA-bd_sf"/>
</dbReference>
<dbReference type="FunFam" id="1.10.10.10:FF:000056">
    <property type="entry name" value="IclR family transcriptional regulator"/>
    <property type="match status" value="1"/>
</dbReference>
<dbReference type="SMART" id="SM00346">
    <property type="entry name" value="HTH_ICLR"/>
    <property type="match status" value="1"/>
</dbReference>
<keyword evidence="2" id="KW-0238">DNA-binding</keyword>
<dbReference type="PANTHER" id="PTHR30136:SF35">
    <property type="entry name" value="HTH-TYPE TRANSCRIPTIONAL REGULATOR RV1719"/>
    <property type="match status" value="1"/>
</dbReference>
<dbReference type="AlphaFoldDB" id="A0A8A7K9E7"/>
<name>A0A8A7K9E7_9FIRM</name>
<dbReference type="InterPro" id="IPR005471">
    <property type="entry name" value="Tscrpt_reg_IclR_N"/>
</dbReference>
<dbReference type="Pfam" id="PF01614">
    <property type="entry name" value="IclR_C"/>
    <property type="match status" value="1"/>
</dbReference>
<evidence type="ECO:0000313" key="8">
    <source>
        <dbReference type="EMBL" id="QTL96715.1"/>
    </source>
</evidence>
<dbReference type="InterPro" id="IPR050707">
    <property type="entry name" value="HTH_MetabolicPath_Reg"/>
</dbReference>
<dbReference type="PROSITE" id="PS51078">
    <property type="entry name" value="ICLR_ED"/>
    <property type="match status" value="1"/>
</dbReference>
<dbReference type="PANTHER" id="PTHR30136">
    <property type="entry name" value="HELIX-TURN-HELIX TRANSCRIPTIONAL REGULATOR, ICLR FAMILY"/>
    <property type="match status" value="1"/>
</dbReference>
<evidence type="ECO:0000259" key="6">
    <source>
        <dbReference type="PROSITE" id="PS51077"/>
    </source>
</evidence>
<dbReference type="GO" id="GO:0003700">
    <property type="term" value="F:DNA-binding transcription factor activity"/>
    <property type="evidence" value="ECO:0007669"/>
    <property type="project" value="TreeGrafter"/>
</dbReference>
<dbReference type="Gene3D" id="1.10.10.10">
    <property type="entry name" value="Winged helix-like DNA-binding domain superfamily/Winged helix DNA-binding domain"/>
    <property type="match status" value="1"/>
</dbReference>
<dbReference type="InterPro" id="IPR036390">
    <property type="entry name" value="WH_DNA-bd_sf"/>
</dbReference>
<evidence type="ECO:0000256" key="1">
    <source>
        <dbReference type="ARBA" id="ARBA00023015"/>
    </source>
</evidence>
<dbReference type="GO" id="GO:0045892">
    <property type="term" value="P:negative regulation of DNA-templated transcription"/>
    <property type="evidence" value="ECO:0007669"/>
    <property type="project" value="TreeGrafter"/>
</dbReference>
<reference evidence="8" key="1">
    <citation type="submission" date="2019-12" db="EMBL/GenBank/DDBJ databases">
        <authorList>
            <person name="zhang j."/>
            <person name="sun C.M."/>
        </authorList>
    </citation>
    <scope>NUCLEOTIDE SEQUENCE</scope>
    <source>
        <strain evidence="8">NS-1</strain>
    </source>
</reference>
<dbReference type="SUPFAM" id="SSF55781">
    <property type="entry name" value="GAF domain-like"/>
    <property type="match status" value="1"/>
</dbReference>
<organism evidence="8 9">
    <name type="scientific">Iocasia fonsfrigidae</name>
    <dbReference type="NCBI Taxonomy" id="2682810"/>
    <lineage>
        <taxon>Bacteria</taxon>
        <taxon>Bacillati</taxon>
        <taxon>Bacillota</taxon>
        <taxon>Clostridia</taxon>
        <taxon>Halanaerobiales</taxon>
        <taxon>Halanaerobiaceae</taxon>
        <taxon>Iocasia</taxon>
    </lineage>
</organism>
<dbReference type="PROSITE" id="PS51077">
    <property type="entry name" value="HTH_ICLR"/>
    <property type="match status" value="1"/>
</dbReference>
<feature type="domain" description="HTH iclR-type" evidence="6">
    <location>
        <begin position="7"/>
        <end position="68"/>
    </location>
</feature>
<evidence type="ECO:0000256" key="5">
    <source>
        <dbReference type="ARBA" id="ARBA00070406"/>
    </source>
</evidence>
<evidence type="ECO:0000256" key="4">
    <source>
        <dbReference type="ARBA" id="ARBA00058938"/>
    </source>
</evidence>
<dbReference type="SUPFAM" id="SSF46785">
    <property type="entry name" value="Winged helix' DNA-binding domain"/>
    <property type="match status" value="1"/>
</dbReference>